<keyword evidence="1" id="KW-0812">Transmembrane</keyword>
<proteinExistence type="predicted"/>
<feature type="transmembrane region" description="Helical" evidence="1">
    <location>
        <begin position="85"/>
        <end position="105"/>
    </location>
</feature>
<gene>
    <name evidence="2" type="ORF">PX52LOC_06800</name>
</gene>
<feature type="transmembrane region" description="Helical" evidence="1">
    <location>
        <begin position="43"/>
        <end position="65"/>
    </location>
</feature>
<dbReference type="Proteomes" id="UP000324974">
    <property type="component" value="Chromosome"/>
</dbReference>
<keyword evidence="1" id="KW-1133">Transmembrane helix</keyword>
<name>A0A5C1AKH5_9BACT</name>
<dbReference type="KEGG" id="lrs:PX52LOC_06800"/>
<reference evidence="3" key="1">
    <citation type="submission" date="2019-08" db="EMBL/GenBank/DDBJ databases">
        <title>Limnoglobus roseus gen. nov., sp. nov., a novel freshwater planctomycete with a giant genome from the family Gemmataceae.</title>
        <authorList>
            <person name="Kulichevskaya I.S."/>
            <person name="Naumoff D.G."/>
            <person name="Miroshnikov K."/>
            <person name="Ivanova A."/>
            <person name="Philippov D.A."/>
            <person name="Hakobyan A."/>
            <person name="Rijpstra I.C."/>
            <person name="Sinninghe Damste J.S."/>
            <person name="Liesack W."/>
            <person name="Dedysh S.N."/>
        </authorList>
    </citation>
    <scope>NUCLEOTIDE SEQUENCE [LARGE SCALE GENOMIC DNA]</scope>
    <source>
        <strain evidence="3">PX52</strain>
    </source>
</reference>
<keyword evidence="3" id="KW-1185">Reference proteome</keyword>
<evidence type="ECO:0000313" key="2">
    <source>
        <dbReference type="EMBL" id="QEL19721.1"/>
    </source>
</evidence>
<feature type="transmembrane region" description="Helical" evidence="1">
    <location>
        <begin position="117"/>
        <end position="140"/>
    </location>
</feature>
<feature type="transmembrane region" description="Helical" evidence="1">
    <location>
        <begin position="6"/>
        <end position="23"/>
    </location>
</feature>
<sequence>MPCLLLPLWLAAAVGLWVCAIRGMREAMREIDDEQRMAKFAQVILATVPPTLTLVVTVFVLSQTAPTVQFNLGSSRAMNLWSFWVHWWPNIFGCSVLQVGGYLFWSVGSLATRTSLAVRLMVGFGLLTATLGSFLLSTAFPDA</sequence>
<dbReference type="AlphaFoldDB" id="A0A5C1AKH5"/>
<keyword evidence="1" id="KW-0472">Membrane</keyword>
<accession>A0A5C1AKH5</accession>
<protein>
    <submittedName>
        <fullName evidence="2">Uncharacterized protein</fullName>
    </submittedName>
</protein>
<evidence type="ECO:0000313" key="3">
    <source>
        <dbReference type="Proteomes" id="UP000324974"/>
    </source>
</evidence>
<organism evidence="2 3">
    <name type="scientific">Limnoglobus roseus</name>
    <dbReference type="NCBI Taxonomy" id="2598579"/>
    <lineage>
        <taxon>Bacteria</taxon>
        <taxon>Pseudomonadati</taxon>
        <taxon>Planctomycetota</taxon>
        <taxon>Planctomycetia</taxon>
        <taxon>Gemmatales</taxon>
        <taxon>Gemmataceae</taxon>
        <taxon>Limnoglobus</taxon>
    </lineage>
</organism>
<dbReference type="EMBL" id="CP042425">
    <property type="protein sequence ID" value="QEL19721.1"/>
    <property type="molecule type" value="Genomic_DNA"/>
</dbReference>
<evidence type="ECO:0000256" key="1">
    <source>
        <dbReference type="SAM" id="Phobius"/>
    </source>
</evidence>